<keyword evidence="6" id="KW-1185">Reference proteome</keyword>
<evidence type="ECO:0000256" key="1">
    <source>
        <dbReference type="ARBA" id="ARBA00005233"/>
    </source>
</evidence>
<evidence type="ECO:0000256" key="2">
    <source>
        <dbReference type="ARBA" id="ARBA00022481"/>
    </source>
</evidence>
<dbReference type="PANTHER" id="PTHR30093">
    <property type="entry name" value="GENERAL SECRETION PATHWAY PROTEIN G"/>
    <property type="match status" value="1"/>
</dbReference>
<evidence type="ECO:0000313" key="6">
    <source>
        <dbReference type="Proteomes" id="UP001156627"/>
    </source>
</evidence>
<dbReference type="PANTHER" id="PTHR30093:SF34">
    <property type="entry name" value="PREPILIN PEPTIDASE-DEPENDENT PROTEIN D"/>
    <property type="match status" value="1"/>
</dbReference>
<name>A0ABQ5XA78_9GAMM</name>
<keyword evidence="3" id="KW-0281">Fimbrium</keyword>
<evidence type="ECO:0000256" key="3">
    <source>
        <dbReference type="RuleBase" id="RU000389"/>
    </source>
</evidence>
<proteinExistence type="inferred from homology"/>
<dbReference type="EMBL" id="BSOA01000018">
    <property type="protein sequence ID" value="GLQ88537.1"/>
    <property type="molecule type" value="Genomic_DNA"/>
</dbReference>
<evidence type="ECO:0000313" key="5">
    <source>
        <dbReference type="EMBL" id="GLQ88537.1"/>
    </source>
</evidence>
<keyword evidence="4" id="KW-1133">Transmembrane helix</keyword>
<dbReference type="Gene3D" id="3.30.700.10">
    <property type="entry name" value="Glycoprotein, Type 4 Pilin"/>
    <property type="match status" value="1"/>
</dbReference>
<dbReference type="Pfam" id="PF00114">
    <property type="entry name" value="Pilin"/>
    <property type="match status" value="1"/>
</dbReference>
<dbReference type="Pfam" id="PF07963">
    <property type="entry name" value="N_methyl"/>
    <property type="match status" value="1"/>
</dbReference>
<evidence type="ECO:0000256" key="4">
    <source>
        <dbReference type="SAM" id="Phobius"/>
    </source>
</evidence>
<dbReference type="Proteomes" id="UP001156627">
    <property type="component" value="Unassembled WGS sequence"/>
</dbReference>
<keyword evidence="4" id="KW-0812">Transmembrane</keyword>
<accession>A0ABQ5XA78</accession>
<comment type="similarity">
    <text evidence="1 3">Belongs to the N-Me-Phe pilin family.</text>
</comment>
<dbReference type="SUPFAM" id="SSF54523">
    <property type="entry name" value="Pili subunits"/>
    <property type="match status" value="1"/>
</dbReference>
<keyword evidence="2" id="KW-0488">Methylation</keyword>
<dbReference type="RefSeq" id="WP_284331978.1">
    <property type="nucleotide sequence ID" value="NZ_BSOA01000018.1"/>
</dbReference>
<dbReference type="InterPro" id="IPR012902">
    <property type="entry name" value="N_methyl_site"/>
</dbReference>
<dbReference type="PROSITE" id="PS00409">
    <property type="entry name" value="PROKAR_NTER_METHYL"/>
    <property type="match status" value="1"/>
</dbReference>
<gene>
    <name evidence="5" type="primary">pilE_2</name>
    <name evidence="5" type="ORF">GCM10007898_21070</name>
</gene>
<protein>
    <submittedName>
        <fullName evidence="5">Pilin</fullName>
    </submittedName>
</protein>
<comment type="caution">
    <text evidence="5">The sequence shown here is derived from an EMBL/GenBank/DDBJ whole genome shotgun (WGS) entry which is preliminary data.</text>
</comment>
<dbReference type="NCBIfam" id="TIGR02532">
    <property type="entry name" value="IV_pilin_GFxxxE"/>
    <property type="match status" value="1"/>
</dbReference>
<keyword evidence="4" id="KW-0472">Membrane</keyword>
<organism evidence="5 6">
    <name type="scientific">Dyella flagellata</name>
    <dbReference type="NCBI Taxonomy" id="1867833"/>
    <lineage>
        <taxon>Bacteria</taxon>
        <taxon>Pseudomonadati</taxon>
        <taxon>Pseudomonadota</taxon>
        <taxon>Gammaproteobacteria</taxon>
        <taxon>Lysobacterales</taxon>
        <taxon>Rhodanobacteraceae</taxon>
        <taxon>Dyella</taxon>
    </lineage>
</organism>
<reference evidence="6" key="1">
    <citation type="journal article" date="2019" name="Int. J. Syst. Evol. Microbiol.">
        <title>The Global Catalogue of Microorganisms (GCM) 10K type strain sequencing project: providing services to taxonomists for standard genome sequencing and annotation.</title>
        <authorList>
            <consortium name="The Broad Institute Genomics Platform"/>
            <consortium name="The Broad Institute Genome Sequencing Center for Infectious Disease"/>
            <person name="Wu L."/>
            <person name="Ma J."/>
        </authorList>
    </citation>
    <scope>NUCLEOTIDE SEQUENCE [LARGE SCALE GENOMIC DNA]</scope>
    <source>
        <strain evidence="6">NBRC 111981</strain>
    </source>
</reference>
<sequence>MKTTQKGFTLIELMIVVAIIAILAAIAVPAYQNYIIRSKVSEAISAIDMARTAVSETFQTKGTVPGSNASAGLPATAASVASKYVSDLEVQSTGAIKATVTGTNAADADGKFIFYVPYESNGTTALASGYSGPIVWKCDATQNTVAAKYLPAICR</sequence>
<dbReference type="InterPro" id="IPR045584">
    <property type="entry name" value="Pilin-like"/>
</dbReference>
<dbReference type="InterPro" id="IPR001082">
    <property type="entry name" value="Pilin"/>
</dbReference>
<feature type="transmembrane region" description="Helical" evidence="4">
    <location>
        <begin position="7"/>
        <end position="31"/>
    </location>
</feature>